<protein>
    <submittedName>
        <fullName evidence="1">Uncharacterized protein</fullName>
    </submittedName>
</protein>
<accession>A0A846HHS4</accession>
<dbReference type="EMBL" id="JTCM02000099">
    <property type="protein sequence ID" value="NEU76214.1"/>
    <property type="molecule type" value="Genomic_DNA"/>
</dbReference>
<organism evidence="1 2">
    <name type="scientific">Hassallia byssoidea VB512170</name>
    <dbReference type="NCBI Taxonomy" id="1304833"/>
    <lineage>
        <taxon>Bacteria</taxon>
        <taxon>Bacillati</taxon>
        <taxon>Cyanobacteriota</taxon>
        <taxon>Cyanophyceae</taxon>
        <taxon>Nostocales</taxon>
        <taxon>Tolypothrichaceae</taxon>
        <taxon>Hassallia</taxon>
    </lineage>
</organism>
<proteinExistence type="predicted"/>
<comment type="caution">
    <text evidence="1">The sequence shown here is derived from an EMBL/GenBank/DDBJ whole genome shotgun (WGS) entry which is preliminary data.</text>
</comment>
<dbReference type="RefSeq" id="WP_039741834.1">
    <property type="nucleotide sequence ID" value="NZ_JTCM02000099.1"/>
</dbReference>
<evidence type="ECO:0000313" key="1">
    <source>
        <dbReference type="EMBL" id="NEU76214.1"/>
    </source>
</evidence>
<evidence type="ECO:0000313" key="2">
    <source>
        <dbReference type="Proteomes" id="UP000031549"/>
    </source>
</evidence>
<dbReference type="Proteomes" id="UP000031549">
    <property type="component" value="Unassembled WGS sequence"/>
</dbReference>
<name>A0A846HHS4_9CYAN</name>
<sequence length="84" mass="9365">MATNQPNANYCECEFTIPIKLNVPITISPQVYITSVPSIKQRLPIFLEPDLLLEPEVRANAPVCYPQNDCEPKQLPAQQTLPSA</sequence>
<reference evidence="1 2" key="1">
    <citation type="journal article" date="2015" name="Genome Announc.">
        <title>Draft Genome Sequence of Cyanobacterium Hassallia byssoidea Strain VB512170, Isolated from Monuments in India.</title>
        <authorList>
            <person name="Singh D."/>
            <person name="Chandrababunaidu M.M."/>
            <person name="Panda A."/>
            <person name="Sen D."/>
            <person name="Bhattacharyya S."/>
            <person name="Adhikary S.P."/>
            <person name="Tripathy S."/>
        </authorList>
    </citation>
    <scope>NUCLEOTIDE SEQUENCE [LARGE SCALE GENOMIC DNA]</scope>
    <source>
        <strain evidence="1 2">VB512170</strain>
    </source>
</reference>
<keyword evidence="2" id="KW-1185">Reference proteome</keyword>
<gene>
    <name evidence="1" type="ORF">PI95_027730</name>
</gene>
<dbReference type="AlphaFoldDB" id="A0A846HHS4"/>